<dbReference type="InterPro" id="IPR005754">
    <property type="entry name" value="Sortase"/>
</dbReference>
<dbReference type="NCBIfam" id="NF033748">
    <property type="entry name" value="class_F_sortase"/>
    <property type="match status" value="1"/>
</dbReference>
<protein>
    <submittedName>
        <fullName evidence="4">Sortase family protein</fullName>
    </submittedName>
</protein>
<keyword evidence="3" id="KW-0732">Signal</keyword>
<dbReference type="STRING" id="37928.SAMN04489742_0543"/>
<feature type="compositionally biased region" description="Low complexity" evidence="2">
    <location>
        <begin position="37"/>
        <end position="94"/>
    </location>
</feature>
<dbReference type="Pfam" id="PF04203">
    <property type="entry name" value="Sortase"/>
    <property type="match status" value="1"/>
</dbReference>
<dbReference type="CDD" id="cd05829">
    <property type="entry name" value="Sortase_F"/>
    <property type="match status" value="1"/>
</dbReference>
<feature type="chain" id="PRO_5010183408" evidence="3">
    <location>
        <begin position="34"/>
        <end position="240"/>
    </location>
</feature>
<evidence type="ECO:0000256" key="1">
    <source>
        <dbReference type="ARBA" id="ARBA00022801"/>
    </source>
</evidence>
<dbReference type="PROSITE" id="PS51257">
    <property type="entry name" value="PROKAR_LIPOPROTEIN"/>
    <property type="match status" value="1"/>
</dbReference>
<dbReference type="InterPro" id="IPR023365">
    <property type="entry name" value="Sortase_dom-sf"/>
</dbReference>
<accession>A0A1H0ZTU9</accession>
<feature type="region of interest" description="Disordered" evidence="2">
    <location>
        <begin position="24"/>
        <end position="94"/>
    </location>
</feature>
<dbReference type="RefSeq" id="WP_074699127.1">
    <property type="nucleotide sequence ID" value="NZ_CP018863.1"/>
</dbReference>
<dbReference type="KEGG" id="acry:AC20117_14575"/>
<organism evidence="4 5">
    <name type="scientific">Crystallibacter crystallopoietes</name>
    <dbReference type="NCBI Taxonomy" id="37928"/>
    <lineage>
        <taxon>Bacteria</taxon>
        <taxon>Bacillati</taxon>
        <taxon>Actinomycetota</taxon>
        <taxon>Actinomycetes</taxon>
        <taxon>Micrococcales</taxon>
        <taxon>Micrococcaceae</taxon>
        <taxon>Crystallibacter</taxon>
    </lineage>
</organism>
<sequence length="240" mass="24321">MTIGRKGRRGPALLTATAALLLTACGTSPPSSPTPPTQTTTTAPAPASDPTSGAKRAAGSPSGSTAAPGSAAGSSSAPAPAAKPSNPAADPAAAPVSMQIEKIGVSSELLHLGLQENGTLEVPPEDAGAPAGWYSGSPAPGDPGPAVLLGHVNSLSQTPGVFARLPELAKGDSIRIEREDGISVLFTVDRGEQYQKNQFPTFEVYGNTEGPELRLITCEGYNPDTGIFEDNYVVYASLAE</sequence>
<dbReference type="SUPFAM" id="SSF63817">
    <property type="entry name" value="Sortase"/>
    <property type="match status" value="1"/>
</dbReference>
<dbReference type="OrthoDB" id="525039at2"/>
<proteinExistence type="predicted"/>
<evidence type="ECO:0000313" key="5">
    <source>
        <dbReference type="Proteomes" id="UP000181917"/>
    </source>
</evidence>
<reference evidence="4 5" key="1">
    <citation type="submission" date="2016-10" db="EMBL/GenBank/DDBJ databases">
        <authorList>
            <person name="de Groot N.N."/>
        </authorList>
    </citation>
    <scope>NUCLEOTIDE SEQUENCE [LARGE SCALE GENOMIC DNA]</scope>
    <source>
        <strain evidence="4 5">DSM 20117</strain>
    </source>
</reference>
<dbReference type="EMBL" id="FNKH01000002">
    <property type="protein sequence ID" value="SDQ30466.1"/>
    <property type="molecule type" value="Genomic_DNA"/>
</dbReference>
<evidence type="ECO:0000313" key="4">
    <source>
        <dbReference type="EMBL" id="SDQ30466.1"/>
    </source>
</evidence>
<dbReference type="Gene3D" id="2.40.260.10">
    <property type="entry name" value="Sortase"/>
    <property type="match status" value="1"/>
</dbReference>
<gene>
    <name evidence="4" type="ORF">SAMN04489742_0543</name>
</gene>
<evidence type="ECO:0000256" key="2">
    <source>
        <dbReference type="SAM" id="MobiDB-lite"/>
    </source>
</evidence>
<keyword evidence="5" id="KW-1185">Reference proteome</keyword>
<name>A0A1H0ZTU9_9MICC</name>
<keyword evidence="1" id="KW-0378">Hydrolase</keyword>
<dbReference type="AlphaFoldDB" id="A0A1H0ZTU9"/>
<feature type="signal peptide" evidence="3">
    <location>
        <begin position="1"/>
        <end position="33"/>
    </location>
</feature>
<dbReference type="InterPro" id="IPR042001">
    <property type="entry name" value="Sortase_F"/>
</dbReference>
<dbReference type="Proteomes" id="UP000181917">
    <property type="component" value="Unassembled WGS sequence"/>
</dbReference>
<evidence type="ECO:0000256" key="3">
    <source>
        <dbReference type="SAM" id="SignalP"/>
    </source>
</evidence>
<dbReference type="GO" id="GO:0016787">
    <property type="term" value="F:hydrolase activity"/>
    <property type="evidence" value="ECO:0007669"/>
    <property type="project" value="UniProtKB-KW"/>
</dbReference>